<organism evidence="1 2">
    <name type="scientific">Flavobacterium terrae</name>
    <dbReference type="NCBI Taxonomy" id="415425"/>
    <lineage>
        <taxon>Bacteria</taxon>
        <taxon>Pseudomonadati</taxon>
        <taxon>Bacteroidota</taxon>
        <taxon>Flavobacteriia</taxon>
        <taxon>Flavobacteriales</taxon>
        <taxon>Flavobacteriaceae</taxon>
        <taxon>Flavobacterium</taxon>
    </lineage>
</organism>
<dbReference type="RefSeq" id="WP_073310496.1">
    <property type="nucleotide sequence ID" value="NZ_FQZI01000003.1"/>
</dbReference>
<dbReference type="AlphaFoldDB" id="A0A1M6EEC0"/>
<reference evidence="2" key="1">
    <citation type="submission" date="2016-11" db="EMBL/GenBank/DDBJ databases">
        <authorList>
            <person name="Varghese N."/>
            <person name="Submissions S."/>
        </authorList>
    </citation>
    <scope>NUCLEOTIDE SEQUENCE [LARGE SCALE GENOMIC DNA]</scope>
    <source>
        <strain evidence="2">DSM 18829</strain>
    </source>
</reference>
<dbReference type="OrthoDB" id="1421718at2"/>
<keyword evidence="2" id="KW-1185">Reference proteome</keyword>
<dbReference type="STRING" id="415425.SAMN05444363_1728"/>
<evidence type="ECO:0000313" key="1">
    <source>
        <dbReference type="EMBL" id="SHI83660.1"/>
    </source>
</evidence>
<protein>
    <submittedName>
        <fullName evidence="1">Uncharacterized protein</fullName>
    </submittedName>
</protein>
<gene>
    <name evidence="1" type="ORF">SAMN05444363_1728</name>
</gene>
<proteinExistence type="predicted"/>
<dbReference type="EMBL" id="FQZI01000003">
    <property type="protein sequence ID" value="SHI83660.1"/>
    <property type="molecule type" value="Genomic_DNA"/>
</dbReference>
<name>A0A1M6EEC0_9FLAO</name>
<sequence length="243" mass="28787">MKYYTLHIKDSGAIEDYDEKIINGQKTHICKIYDDVEFNSLNDILHTTDEYVVNEKTLKLFQKSNIIPYDLFPAIVKRKEKILGPIKTTKSYEYFKVSLLEPKDLVCYNWINFNKSEIKVLKDGIEVCNLSSHEELFIYIEENKKISKQINEIHSLKISDKEKREKTKNLKTFFFETKSITFNNNFDSSIDMFKIPFYSWGTYVSERFMNLLLENKISDIGFAVSQKELGNVWKPYFPIIKFE</sequence>
<evidence type="ECO:0000313" key="2">
    <source>
        <dbReference type="Proteomes" id="UP000184488"/>
    </source>
</evidence>
<dbReference type="Proteomes" id="UP000184488">
    <property type="component" value="Unassembled WGS sequence"/>
</dbReference>
<accession>A0A1M6EEC0</accession>